<dbReference type="Gene3D" id="3.30.2090.10">
    <property type="entry name" value="Multidrug efflux transporter AcrB TolC docking domain, DN and DC subdomains"/>
    <property type="match status" value="2"/>
</dbReference>
<dbReference type="GO" id="GO:0042910">
    <property type="term" value="F:xenobiotic transmembrane transporter activity"/>
    <property type="evidence" value="ECO:0007669"/>
    <property type="project" value="TreeGrafter"/>
</dbReference>
<evidence type="ECO:0000256" key="1">
    <source>
        <dbReference type="SAM" id="Phobius"/>
    </source>
</evidence>
<dbReference type="Proteomes" id="UP000664417">
    <property type="component" value="Unassembled WGS sequence"/>
</dbReference>
<protein>
    <submittedName>
        <fullName evidence="2">Efflux RND transporter permease subunit</fullName>
    </submittedName>
</protein>
<feature type="transmembrane region" description="Helical" evidence="1">
    <location>
        <begin position="1006"/>
        <end position="1032"/>
    </location>
</feature>
<keyword evidence="3" id="KW-1185">Reference proteome</keyword>
<feature type="transmembrane region" description="Helical" evidence="1">
    <location>
        <begin position="536"/>
        <end position="555"/>
    </location>
</feature>
<dbReference type="SUPFAM" id="SSF82693">
    <property type="entry name" value="Multidrug efflux transporter AcrB pore domain, PN1, PN2, PC1 and PC2 subdomains"/>
    <property type="match status" value="3"/>
</dbReference>
<feature type="transmembrane region" description="Helical" evidence="1">
    <location>
        <begin position="877"/>
        <end position="897"/>
    </location>
</feature>
<feature type="transmembrane region" description="Helical" evidence="1">
    <location>
        <begin position="930"/>
        <end position="954"/>
    </location>
</feature>
<sequence>MSRKPITSGPIAWMAAHPVAANLLMAIFIVGGLLIAWFNTKQEVFPEFELDIISISVPYPGAGPEEVEKGIVLALEESVRGLDGIKKITATASEGSGTVVVELTGGTNPNKSLQDIKNAVDRITSFPQDAERPIVQLITNRREVISLILYGDLDETILHDNANQIRDELLALPNITTVEISGLRPLEIAVEVPQEKLRAHNITLSEVAAIIRNSALEIPAGGVKTEAGEILLRTAERRDFGKEFHDLPIITSPDGTVVRLSELATITDGFRDTDQAAFFNGQRAVQIQVFRIGDQKPIEIAETVKAFSDRLSQQLPDGVSVATWNDVSEMYEDRINLLVKNALMGLVLVLIILGAFLEIRLAFWVTLGIPISILGAFLIFPATDVSINMISLFAFIITLGIIVDDAVVVGENIYEYRERGYDYLTAATLAARQVAVPICFSILTNIVAFAPMLFVPGISGKFFRVIPIITISVFIVSLIESLFVLPCHLAHGSKNENPNSYLGKLRAGQQRFAGWLQRIIQNVYQPGLRFAIEHRYLTLATSIGILILTIGLVAGGRVGFTFLPKVDTDVIIVRATLPFGSPVAQTERISQRLVQGAKDTLAEIGKEGDSRGILTTMGTGFNENGPTPRGGHLTTVFVYLVPSVDRDYSSAAYVAAFRKKVGNLPGLEKMTFDYSTGPSAGSPIDVELNHTDLGVLETAAADLAVRIQEYSGLKDIDDGFEEGKPQYDFQIKPEASTLGLTARDLANQLRAAFYGERAFRQQRGREEVWVMTRLPEAERASASDIRDLMIRVPGGGEIPLYEAAVVTEGRSYTKISRRNGRRVVNVRADINQGEANSVEIMNDITAKHLPALQAKYPGLGYSFEGEAKERADTNKSLGIGFMFAMLVVYGLLAIPFGSYTQPFLVMSAIPFGMVGAVLGHIIMGYDISMISIMGVIALAGVVVNDSLVLIHAANEFRASGKGPLDSIIAAGMRRFRPILLTSLTTFFGLAPMIMETSVQARFLIPMAISLGFGILFATFLILGLIPALYMILEDLKYFFGVSSEVEPVGEAEHFHGEMEGNTA</sequence>
<comment type="caution">
    <text evidence="2">The sequence shown here is derived from an EMBL/GenBank/DDBJ whole genome shotgun (WGS) entry which is preliminary data.</text>
</comment>
<feature type="transmembrane region" description="Helical" evidence="1">
    <location>
        <begin position="337"/>
        <end position="356"/>
    </location>
</feature>
<feature type="transmembrane region" description="Helical" evidence="1">
    <location>
        <begin position="434"/>
        <end position="455"/>
    </location>
</feature>
<feature type="transmembrane region" description="Helical" evidence="1">
    <location>
        <begin position="392"/>
        <end position="414"/>
    </location>
</feature>
<keyword evidence="1" id="KW-1133">Transmembrane helix</keyword>
<dbReference type="SUPFAM" id="SSF82866">
    <property type="entry name" value="Multidrug efflux transporter AcrB transmembrane domain"/>
    <property type="match status" value="2"/>
</dbReference>
<feature type="transmembrane region" description="Helical" evidence="1">
    <location>
        <begin position="20"/>
        <end position="38"/>
    </location>
</feature>
<organism evidence="2 3">
    <name type="scientific">Acanthopleuribacter pedis</name>
    <dbReference type="NCBI Taxonomy" id="442870"/>
    <lineage>
        <taxon>Bacteria</taxon>
        <taxon>Pseudomonadati</taxon>
        <taxon>Acidobacteriota</taxon>
        <taxon>Holophagae</taxon>
        <taxon>Acanthopleuribacterales</taxon>
        <taxon>Acanthopleuribacteraceae</taxon>
        <taxon>Acanthopleuribacter</taxon>
    </lineage>
</organism>
<dbReference type="GO" id="GO:0005886">
    <property type="term" value="C:plasma membrane"/>
    <property type="evidence" value="ECO:0007669"/>
    <property type="project" value="TreeGrafter"/>
</dbReference>
<gene>
    <name evidence="2" type="ORF">J3U88_04690</name>
</gene>
<dbReference type="Gene3D" id="3.30.70.1320">
    <property type="entry name" value="Multidrug efflux transporter AcrB pore domain like"/>
    <property type="match status" value="1"/>
</dbReference>
<dbReference type="Pfam" id="PF00873">
    <property type="entry name" value="ACR_tran"/>
    <property type="match status" value="1"/>
</dbReference>
<dbReference type="SUPFAM" id="SSF82714">
    <property type="entry name" value="Multidrug efflux transporter AcrB TolC docking domain, DN and DC subdomains"/>
    <property type="match status" value="2"/>
</dbReference>
<dbReference type="PANTHER" id="PTHR32063:SF33">
    <property type="entry name" value="RND SUPERFAMILY EFFLUX PUMP PERMEASE COMPONENT"/>
    <property type="match status" value="1"/>
</dbReference>
<dbReference type="EMBL" id="JAFREP010000003">
    <property type="protein sequence ID" value="MBO1317748.1"/>
    <property type="molecule type" value="Genomic_DNA"/>
</dbReference>
<keyword evidence="1" id="KW-0812">Transmembrane</keyword>
<feature type="transmembrane region" description="Helical" evidence="1">
    <location>
        <begin position="462"/>
        <end position="485"/>
    </location>
</feature>
<dbReference type="InterPro" id="IPR027463">
    <property type="entry name" value="AcrB_DN_DC_subdom"/>
</dbReference>
<dbReference type="InterPro" id="IPR001036">
    <property type="entry name" value="Acrflvin-R"/>
</dbReference>
<dbReference type="Gene3D" id="3.30.70.1430">
    <property type="entry name" value="Multidrug efflux transporter AcrB pore domain"/>
    <property type="match status" value="2"/>
</dbReference>
<keyword evidence="1" id="KW-0472">Membrane</keyword>
<feature type="transmembrane region" description="Helical" evidence="1">
    <location>
        <begin position="974"/>
        <end position="994"/>
    </location>
</feature>
<dbReference type="PRINTS" id="PR00702">
    <property type="entry name" value="ACRIFLAVINRP"/>
</dbReference>
<dbReference type="AlphaFoldDB" id="A0A8J7U137"/>
<feature type="transmembrane region" description="Helical" evidence="1">
    <location>
        <begin position="903"/>
        <end position="923"/>
    </location>
</feature>
<reference evidence="2" key="1">
    <citation type="submission" date="2021-03" db="EMBL/GenBank/DDBJ databases">
        <authorList>
            <person name="Wang G."/>
        </authorList>
    </citation>
    <scope>NUCLEOTIDE SEQUENCE</scope>
    <source>
        <strain evidence="2">KCTC 12899</strain>
    </source>
</reference>
<feature type="transmembrane region" description="Helical" evidence="1">
    <location>
        <begin position="362"/>
        <end position="380"/>
    </location>
</feature>
<name>A0A8J7U137_9BACT</name>
<accession>A0A8J7U137</accession>
<dbReference type="Gene3D" id="1.20.1640.10">
    <property type="entry name" value="Multidrug efflux transporter AcrB transmembrane domain"/>
    <property type="match status" value="2"/>
</dbReference>
<dbReference type="Gene3D" id="3.30.70.1440">
    <property type="entry name" value="Multidrug efflux transporter AcrB pore domain"/>
    <property type="match status" value="1"/>
</dbReference>
<proteinExistence type="predicted"/>
<dbReference type="PANTHER" id="PTHR32063">
    <property type="match status" value="1"/>
</dbReference>
<evidence type="ECO:0000313" key="3">
    <source>
        <dbReference type="Proteomes" id="UP000664417"/>
    </source>
</evidence>
<evidence type="ECO:0000313" key="2">
    <source>
        <dbReference type="EMBL" id="MBO1317748.1"/>
    </source>
</evidence>
<dbReference type="RefSeq" id="WP_207857176.1">
    <property type="nucleotide sequence ID" value="NZ_JAFREP010000003.1"/>
</dbReference>